<dbReference type="InterPro" id="IPR004018">
    <property type="entry name" value="RPEL_repeat"/>
</dbReference>
<feature type="compositionally biased region" description="Polar residues" evidence="4">
    <location>
        <begin position="54"/>
        <end position="69"/>
    </location>
</feature>
<dbReference type="SMART" id="SM00707">
    <property type="entry name" value="RPEL"/>
    <property type="match status" value="2"/>
</dbReference>
<accession>A0A0L0SXI4</accession>
<feature type="region of interest" description="Disordered" evidence="4">
    <location>
        <begin position="43"/>
        <end position="101"/>
    </location>
</feature>
<evidence type="ECO:0008006" key="7">
    <source>
        <dbReference type="Google" id="ProtNLM"/>
    </source>
</evidence>
<evidence type="ECO:0000256" key="4">
    <source>
        <dbReference type="SAM" id="MobiDB-lite"/>
    </source>
</evidence>
<dbReference type="Proteomes" id="UP000054350">
    <property type="component" value="Unassembled WGS sequence"/>
</dbReference>
<dbReference type="eggNOG" id="KOG4339">
    <property type="taxonomic scope" value="Eukaryota"/>
</dbReference>
<dbReference type="PANTHER" id="PTHR12751">
    <property type="entry name" value="PHOSPHATASE AND ACTIN REGULATOR PHACTR"/>
    <property type="match status" value="1"/>
</dbReference>
<reference evidence="5 6" key="1">
    <citation type="submission" date="2009-11" db="EMBL/GenBank/DDBJ databases">
        <title>Annotation of Allomyces macrogynus ATCC 38327.</title>
        <authorList>
            <consortium name="The Broad Institute Genome Sequencing Platform"/>
            <person name="Russ C."/>
            <person name="Cuomo C."/>
            <person name="Burger G."/>
            <person name="Gray M.W."/>
            <person name="Holland P.W.H."/>
            <person name="King N."/>
            <person name="Lang F.B.F."/>
            <person name="Roger A.J."/>
            <person name="Ruiz-Trillo I."/>
            <person name="Young S.K."/>
            <person name="Zeng Q."/>
            <person name="Gargeya S."/>
            <person name="Fitzgerald M."/>
            <person name="Haas B."/>
            <person name="Abouelleil A."/>
            <person name="Alvarado L."/>
            <person name="Arachchi H.M."/>
            <person name="Berlin A."/>
            <person name="Chapman S.B."/>
            <person name="Gearin G."/>
            <person name="Goldberg J."/>
            <person name="Griggs A."/>
            <person name="Gujja S."/>
            <person name="Hansen M."/>
            <person name="Heiman D."/>
            <person name="Howarth C."/>
            <person name="Larimer J."/>
            <person name="Lui A."/>
            <person name="MacDonald P.J.P."/>
            <person name="McCowen C."/>
            <person name="Montmayeur A."/>
            <person name="Murphy C."/>
            <person name="Neiman D."/>
            <person name="Pearson M."/>
            <person name="Priest M."/>
            <person name="Roberts A."/>
            <person name="Saif S."/>
            <person name="Shea T."/>
            <person name="Sisk P."/>
            <person name="Stolte C."/>
            <person name="Sykes S."/>
            <person name="Wortman J."/>
            <person name="Nusbaum C."/>
            <person name="Birren B."/>
        </authorList>
    </citation>
    <scope>NUCLEOTIDE SEQUENCE [LARGE SCALE GENOMIC DNA]</scope>
    <source>
        <strain evidence="5 6">ATCC 38327</strain>
    </source>
</reference>
<evidence type="ECO:0000313" key="6">
    <source>
        <dbReference type="Proteomes" id="UP000054350"/>
    </source>
</evidence>
<evidence type="ECO:0000256" key="2">
    <source>
        <dbReference type="ARBA" id="ARBA00022737"/>
    </source>
</evidence>
<dbReference type="OMA" id="YTISHLM"/>
<comment type="similarity">
    <text evidence="1">Belongs to the phosphatase and actin regulator family.</text>
</comment>
<evidence type="ECO:0000256" key="1">
    <source>
        <dbReference type="ARBA" id="ARBA00009795"/>
    </source>
</evidence>
<dbReference type="GO" id="GO:0003779">
    <property type="term" value="F:actin binding"/>
    <property type="evidence" value="ECO:0007669"/>
    <property type="project" value="UniProtKB-KW"/>
</dbReference>
<dbReference type="Gene3D" id="6.10.140.2040">
    <property type="match status" value="1"/>
</dbReference>
<keyword evidence="3" id="KW-0009">Actin-binding</keyword>
<dbReference type="GO" id="GO:0030036">
    <property type="term" value="P:actin cytoskeleton organization"/>
    <property type="evidence" value="ECO:0007669"/>
    <property type="project" value="TreeGrafter"/>
</dbReference>
<name>A0A0L0SXI4_ALLM3</name>
<gene>
    <name evidence="5" type="ORF">AMAG_12271</name>
</gene>
<protein>
    <recommendedName>
        <fullName evidence="7">RPEL repeat protein</fullName>
    </recommendedName>
</protein>
<dbReference type="OrthoDB" id="5563016at2759"/>
<dbReference type="Pfam" id="PF02755">
    <property type="entry name" value="RPEL"/>
    <property type="match status" value="1"/>
</dbReference>
<feature type="compositionally biased region" description="Basic and acidic residues" evidence="4">
    <location>
        <begin position="82"/>
        <end position="100"/>
    </location>
</feature>
<evidence type="ECO:0000256" key="3">
    <source>
        <dbReference type="ARBA" id="ARBA00023203"/>
    </source>
</evidence>
<dbReference type="VEuPathDB" id="FungiDB:AMAG_12271"/>
<reference evidence="6" key="2">
    <citation type="submission" date="2009-11" db="EMBL/GenBank/DDBJ databases">
        <title>The Genome Sequence of Allomyces macrogynus strain ATCC 38327.</title>
        <authorList>
            <consortium name="The Broad Institute Genome Sequencing Platform"/>
            <person name="Russ C."/>
            <person name="Cuomo C."/>
            <person name="Shea T."/>
            <person name="Young S.K."/>
            <person name="Zeng Q."/>
            <person name="Koehrsen M."/>
            <person name="Haas B."/>
            <person name="Borodovsky M."/>
            <person name="Guigo R."/>
            <person name="Alvarado L."/>
            <person name="Berlin A."/>
            <person name="Borenstein D."/>
            <person name="Chen Z."/>
            <person name="Engels R."/>
            <person name="Freedman E."/>
            <person name="Gellesch M."/>
            <person name="Goldberg J."/>
            <person name="Griggs A."/>
            <person name="Gujja S."/>
            <person name="Heiman D."/>
            <person name="Hepburn T."/>
            <person name="Howarth C."/>
            <person name="Jen D."/>
            <person name="Larson L."/>
            <person name="Lewis B."/>
            <person name="Mehta T."/>
            <person name="Park D."/>
            <person name="Pearson M."/>
            <person name="Roberts A."/>
            <person name="Saif S."/>
            <person name="Shenoy N."/>
            <person name="Sisk P."/>
            <person name="Stolte C."/>
            <person name="Sykes S."/>
            <person name="Walk T."/>
            <person name="White J."/>
            <person name="Yandava C."/>
            <person name="Burger G."/>
            <person name="Gray M.W."/>
            <person name="Holland P.W.H."/>
            <person name="King N."/>
            <person name="Lang F.B.F."/>
            <person name="Roger A.J."/>
            <person name="Ruiz-Trillo I."/>
            <person name="Lander E."/>
            <person name="Nusbaum C."/>
        </authorList>
    </citation>
    <scope>NUCLEOTIDE SEQUENCE [LARGE SCALE GENOMIC DNA]</scope>
    <source>
        <strain evidence="6">ATCC 38327</strain>
    </source>
</reference>
<dbReference type="EMBL" id="GG745352">
    <property type="protein sequence ID" value="KNE67201.1"/>
    <property type="molecule type" value="Genomic_DNA"/>
</dbReference>
<dbReference type="STRING" id="578462.A0A0L0SXI4"/>
<proteinExistence type="inferred from homology"/>
<evidence type="ECO:0000313" key="5">
    <source>
        <dbReference type="EMBL" id="KNE67201.1"/>
    </source>
</evidence>
<dbReference type="PANTHER" id="PTHR12751:SF18">
    <property type="entry name" value="PHOSPHATASE AND ACTIN REGULATOR 1"/>
    <property type="match status" value="1"/>
</dbReference>
<keyword evidence="6" id="KW-1185">Reference proteome</keyword>
<dbReference type="AlphaFoldDB" id="A0A0L0SXI4"/>
<sequence length="282" mass="31039">MASDTQTMDALKAVPATAAATHGSAAAETAASLVPRIVPNAPMPDGVEAARRSPSLQSYSASSTPTTDTMPDENALPESDSMEERASAASDKEKEKERLAARLGRRPSKVDLKLRNIIRVDSSDSIATVGKPGTIQEEPLVLHQPPSIKERSSQLKGCLKKRPERTELVEKNILKEVNNVDASLTATADQLKRAQLTDTLNSHLAARPMPAEVTSKLGIKFDETVEVLPTFRKTEYNRKPDTNATFRKLTPRMKMEIREELNQFKKNEMSVHEQSLQNTAFH</sequence>
<keyword evidence="2" id="KW-0677">Repeat</keyword>
<organism evidence="5 6">
    <name type="scientific">Allomyces macrogynus (strain ATCC 38327)</name>
    <name type="common">Allomyces javanicus var. macrogynus</name>
    <dbReference type="NCBI Taxonomy" id="578462"/>
    <lineage>
        <taxon>Eukaryota</taxon>
        <taxon>Fungi</taxon>
        <taxon>Fungi incertae sedis</taxon>
        <taxon>Blastocladiomycota</taxon>
        <taxon>Blastocladiomycetes</taxon>
        <taxon>Blastocladiales</taxon>
        <taxon>Blastocladiaceae</taxon>
        <taxon>Allomyces</taxon>
    </lineage>
</organism>